<comment type="caution">
    <text evidence="1">The sequence shown here is derived from an EMBL/GenBank/DDBJ whole genome shotgun (WGS) entry which is preliminary data.</text>
</comment>
<reference evidence="1" key="2">
    <citation type="journal article" date="2020" name="Nat. Commun.">
        <title>Large-scale genome sequencing of mycorrhizal fungi provides insights into the early evolution of symbiotic traits.</title>
        <authorList>
            <person name="Miyauchi S."/>
            <person name="Kiss E."/>
            <person name="Kuo A."/>
            <person name="Drula E."/>
            <person name="Kohler A."/>
            <person name="Sanchez-Garcia M."/>
            <person name="Morin E."/>
            <person name="Andreopoulos B."/>
            <person name="Barry K.W."/>
            <person name="Bonito G."/>
            <person name="Buee M."/>
            <person name="Carver A."/>
            <person name="Chen C."/>
            <person name="Cichocki N."/>
            <person name="Clum A."/>
            <person name="Culley D."/>
            <person name="Crous P.W."/>
            <person name="Fauchery L."/>
            <person name="Girlanda M."/>
            <person name="Hayes R.D."/>
            <person name="Keri Z."/>
            <person name="LaButti K."/>
            <person name="Lipzen A."/>
            <person name="Lombard V."/>
            <person name="Magnuson J."/>
            <person name="Maillard F."/>
            <person name="Murat C."/>
            <person name="Nolan M."/>
            <person name="Ohm R.A."/>
            <person name="Pangilinan J."/>
            <person name="Pereira M.F."/>
            <person name="Perotto S."/>
            <person name="Peter M."/>
            <person name="Pfister S."/>
            <person name="Riley R."/>
            <person name="Sitrit Y."/>
            <person name="Stielow J.B."/>
            <person name="Szollosi G."/>
            <person name="Zifcakova L."/>
            <person name="Stursova M."/>
            <person name="Spatafora J.W."/>
            <person name="Tedersoo L."/>
            <person name="Vaario L.M."/>
            <person name="Yamada A."/>
            <person name="Yan M."/>
            <person name="Wang P."/>
            <person name="Xu J."/>
            <person name="Bruns T."/>
            <person name="Baldrian P."/>
            <person name="Vilgalys R."/>
            <person name="Dunand C."/>
            <person name="Henrissat B."/>
            <person name="Grigoriev I.V."/>
            <person name="Hibbett D."/>
            <person name="Nagy L.G."/>
            <person name="Martin F.M."/>
        </authorList>
    </citation>
    <scope>NUCLEOTIDE SEQUENCE</scope>
    <source>
        <strain evidence="1">P2</strain>
    </source>
</reference>
<protein>
    <submittedName>
        <fullName evidence="1">Uncharacterized protein</fullName>
    </submittedName>
</protein>
<organism evidence="1 2">
    <name type="scientific">Thelephora ganbajun</name>
    <name type="common">Ganba fungus</name>
    <dbReference type="NCBI Taxonomy" id="370292"/>
    <lineage>
        <taxon>Eukaryota</taxon>
        <taxon>Fungi</taxon>
        <taxon>Dikarya</taxon>
        <taxon>Basidiomycota</taxon>
        <taxon>Agaricomycotina</taxon>
        <taxon>Agaricomycetes</taxon>
        <taxon>Thelephorales</taxon>
        <taxon>Thelephoraceae</taxon>
        <taxon>Thelephora</taxon>
    </lineage>
</organism>
<evidence type="ECO:0000313" key="1">
    <source>
        <dbReference type="EMBL" id="KAF9650126.1"/>
    </source>
</evidence>
<accession>A0ACB6ZL60</accession>
<evidence type="ECO:0000313" key="2">
    <source>
        <dbReference type="Proteomes" id="UP000886501"/>
    </source>
</evidence>
<gene>
    <name evidence="1" type="ORF">BDM02DRAFT_3093674</name>
</gene>
<reference evidence="1" key="1">
    <citation type="submission" date="2019-10" db="EMBL/GenBank/DDBJ databases">
        <authorList>
            <consortium name="DOE Joint Genome Institute"/>
            <person name="Kuo A."/>
            <person name="Miyauchi S."/>
            <person name="Kiss E."/>
            <person name="Drula E."/>
            <person name="Kohler A."/>
            <person name="Sanchez-Garcia M."/>
            <person name="Andreopoulos B."/>
            <person name="Barry K.W."/>
            <person name="Bonito G."/>
            <person name="Buee M."/>
            <person name="Carver A."/>
            <person name="Chen C."/>
            <person name="Cichocki N."/>
            <person name="Clum A."/>
            <person name="Culley D."/>
            <person name="Crous P.W."/>
            <person name="Fauchery L."/>
            <person name="Girlanda M."/>
            <person name="Hayes R."/>
            <person name="Keri Z."/>
            <person name="Labutti K."/>
            <person name="Lipzen A."/>
            <person name="Lombard V."/>
            <person name="Magnuson J."/>
            <person name="Maillard F."/>
            <person name="Morin E."/>
            <person name="Murat C."/>
            <person name="Nolan M."/>
            <person name="Ohm R."/>
            <person name="Pangilinan J."/>
            <person name="Pereira M."/>
            <person name="Perotto S."/>
            <person name="Peter M."/>
            <person name="Riley R."/>
            <person name="Sitrit Y."/>
            <person name="Stielow B."/>
            <person name="Szollosi G."/>
            <person name="Zifcakova L."/>
            <person name="Stursova M."/>
            <person name="Spatafora J.W."/>
            <person name="Tedersoo L."/>
            <person name="Vaario L.-M."/>
            <person name="Yamada A."/>
            <person name="Yan M."/>
            <person name="Wang P."/>
            <person name="Xu J."/>
            <person name="Bruns T."/>
            <person name="Baldrian P."/>
            <person name="Vilgalys R."/>
            <person name="Henrissat B."/>
            <person name="Grigoriev I.V."/>
            <person name="Hibbett D."/>
            <person name="Nagy L.G."/>
            <person name="Martin F.M."/>
        </authorList>
    </citation>
    <scope>NUCLEOTIDE SEQUENCE</scope>
    <source>
        <strain evidence="1">P2</strain>
    </source>
</reference>
<proteinExistence type="predicted"/>
<dbReference type="Proteomes" id="UP000886501">
    <property type="component" value="Unassembled WGS sequence"/>
</dbReference>
<dbReference type="EMBL" id="MU117988">
    <property type="protein sequence ID" value="KAF9650126.1"/>
    <property type="molecule type" value="Genomic_DNA"/>
</dbReference>
<keyword evidence="2" id="KW-1185">Reference proteome</keyword>
<name>A0ACB6ZL60_THEGA</name>
<sequence>MFNAPRPVRPYGSGSTNLNGFGGSFVDENPLASSVYDDGLDPWSAAPSPSPPPAPAAQNPNGQSLFKAVISDAVVPPIYHKAFAAVDPTGSGDTTVNALSRILQTSLLPAATVDKIISLVSNKPRVSHLEFFVALALVALAQTGKDVSIEQVAALASQNTLPEPNLHLDSLPSSTTNVAALQFARQNPTRDASNRAASYNSEDPWNTARAVPGVTAPSDAPFSGGPSVVAGSGLPDGWWKNQAKVQVNLLGLQGFILNRYTVYEVVSDRGTPVSRRYSEFVFLWDCLIRRYPFRLLPTLPPKRIGPDEHFLEQRRRGLARFLNYAVNHPIIRDDGILAAFLAENSFEQWRKHTPIILDEESTGKRIDRVEEMSIPSDLDDKLQTVRAKLPQLTEQWQKICILAERIIKRREAAAVRGPQLLRRVYLPTHLPTMPFSSSTSDASSVLSGFSFSPSIPPLSDSILSSDDQADLSRLTTSFRVLNEVNNPMCWKGDGCELANGLKQGIETVAQHLQTQADLVDQRTRGLQHGTLESLKAQRDLYIAMRDLFLRQTRLSIDQVERLKKRVESTQAKHKSVSDAQKDGWADEADKLAQSIEKDQATITAQLNRRIYIRACMWHELRVVLHNREHTLMALAIQAFARDERIFAQAVANNWESLEAAVEDMSVA</sequence>